<evidence type="ECO:0000313" key="10">
    <source>
        <dbReference type="Proteomes" id="UP000199202"/>
    </source>
</evidence>
<dbReference type="RefSeq" id="WP_090930675.1">
    <property type="nucleotide sequence ID" value="NZ_FNDJ01000004.1"/>
</dbReference>
<evidence type="ECO:0000256" key="2">
    <source>
        <dbReference type="ARBA" id="ARBA00022475"/>
    </source>
</evidence>
<dbReference type="InterPro" id="IPR005548">
    <property type="entry name" value="Cell_div_FtsQ/DivIB_C"/>
</dbReference>
<gene>
    <name evidence="9" type="ORF">SAMN05421869_104173</name>
</gene>
<dbReference type="AlphaFoldDB" id="A0A1G8HHN4"/>
<organism evidence="9 10">
    <name type="scientific">Nonomuraea jiangxiensis</name>
    <dbReference type="NCBI Taxonomy" id="633440"/>
    <lineage>
        <taxon>Bacteria</taxon>
        <taxon>Bacillati</taxon>
        <taxon>Actinomycetota</taxon>
        <taxon>Actinomycetes</taxon>
        <taxon>Streptosporangiales</taxon>
        <taxon>Streptosporangiaceae</taxon>
        <taxon>Nonomuraea</taxon>
    </lineage>
</organism>
<dbReference type="Pfam" id="PF03799">
    <property type="entry name" value="FtsQ_DivIB_C"/>
    <property type="match status" value="1"/>
</dbReference>
<dbReference type="Proteomes" id="UP000199202">
    <property type="component" value="Unassembled WGS sequence"/>
</dbReference>
<evidence type="ECO:0000256" key="4">
    <source>
        <dbReference type="ARBA" id="ARBA00022692"/>
    </source>
</evidence>
<proteinExistence type="predicted"/>
<evidence type="ECO:0000256" key="3">
    <source>
        <dbReference type="ARBA" id="ARBA00022618"/>
    </source>
</evidence>
<evidence type="ECO:0000256" key="6">
    <source>
        <dbReference type="ARBA" id="ARBA00023136"/>
    </source>
</evidence>
<dbReference type="OrthoDB" id="9790760at2"/>
<dbReference type="InterPro" id="IPR050487">
    <property type="entry name" value="FtsQ_DivIB"/>
</dbReference>
<sequence>MKARTAFLVLLTAGVVGTAAWLVFFSPVLGVRSIEIVGNITVPSERIKQQAGVADLHPLATVNLADVETRVLGIRQLATAKVDRLWPGTLKIAVVEREPVAAIAAGGKVAVIDKQGVVIEVKNSVPPLLPLLKVDNPAKGDPVMMAALQVVQAVPDVVAGKLRQVRAGTAEGVTLELSDGRTVIWGGPDRSEEKSRLLASLLKHEKAVTLYDVSSPDVVTLK</sequence>
<dbReference type="PROSITE" id="PS51779">
    <property type="entry name" value="POTRA"/>
    <property type="match status" value="1"/>
</dbReference>
<evidence type="ECO:0000256" key="7">
    <source>
        <dbReference type="ARBA" id="ARBA00023306"/>
    </source>
</evidence>
<keyword evidence="6" id="KW-0472">Membrane</keyword>
<keyword evidence="3 9" id="KW-0132">Cell division</keyword>
<accession>A0A1G8HHN4</accession>
<protein>
    <submittedName>
        <fullName evidence="9">Cell division protein FtsQ</fullName>
    </submittedName>
</protein>
<dbReference type="Pfam" id="PF08478">
    <property type="entry name" value="POTRA_1"/>
    <property type="match status" value="1"/>
</dbReference>
<dbReference type="PANTHER" id="PTHR37820:SF1">
    <property type="entry name" value="CELL DIVISION PROTEIN FTSQ"/>
    <property type="match status" value="1"/>
</dbReference>
<name>A0A1G8HHN4_9ACTN</name>
<dbReference type="PANTHER" id="PTHR37820">
    <property type="entry name" value="CELL DIVISION PROTEIN DIVIB"/>
    <property type="match status" value="1"/>
</dbReference>
<keyword evidence="10" id="KW-1185">Reference proteome</keyword>
<keyword evidence="2" id="KW-1003">Cell membrane</keyword>
<reference evidence="9 10" key="1">
    <citation type="submission" date="2016-10" db="EMBL/GenBank/DDBJ databases">
        <authorList>
            <person name="de Groot N.N."/>
        </authorList>
    </citation>
    <scope>NUCLEOTIDE SEQUENCE [LARGE SCALE GENOMIC DNA]</scope>
    <source>
        <strain evidence="9 10">CGMCC 4.6533</strain>
    </source>
</reference>
<evidence type="ECO:0000313" key="9">
    <source>
        <dbReference type="EMBL" id="SDI06051.1"/>
    </source>
</evidence>
<keyword evidence="5" id="KW-1133">Transmembrane helix</keyword>
<dbReference type="Gene3D" id="3.10.20.310">
    <property type="entry name" value="membrane protein fhac"/>
    <property type="match status" value="1"/>
</dbReference>
<dbReference type="EMBL" id="FNDJ01000004">
    <property type="protein sequence ID" value="SDI06051.1"/>
    <property type="molecule type" value="Genomic_DNA"/>
</dbReference>
<dbReference type="InterPro" id="IPR034746">
    <property type="entry name" value="POTRA"/>
</dbReference>
<evidence type="ECO:0000256" key="5">
    <source>
        <dbReference type="ARBA" id="ARBA00022989"/>
    </source>
</evidence>
<evidence type="ECO:0000256" key="1">
    <source>
        <dbReference type="ARBA" id="ARBA00004370"/>
    </source>
</evidence>
<feature type="domain" description="POTRA" evidence="8">
    <location>
        <begin position="29"/>
        <end position="97"/>
    </location>
</feature>
<dbReference type="GO" id="GO:0005886">
    <property type="term" value="C:plasma membrane"/>
    <property type="evidence" value="ECO:0007669"/>
    <property type="project" value="TreeGrafter"/>
</dbReference>
<dbReference type="STRING" id="633440.SAMN05421869_104173"/>
<dbReference type="GO" id="GO:0051301">
    <property type="term" value="P:cell division"/>
    <property type="evidence" value="ECO:0007669"/>
    <property type="project" value="UniProtKB-KW"/>
</dbReference>
<evidence type="ECO:0000259" key="8">
    <source>
        <dbReference type="PROSITE" id="PS51779"/>
    </source>
</evidence>
<dbReference type="InterPro" id="IPR013685">
    <property type="entry name" value="POTRA_FtsQ_type"/>
</dbReference>
<comment type="subcellular location">
    <subcellularLocation>
        <location evidence="1">Membrane</location>
    </subcellularLocation>
</comment>
<keyword evidence="7" id="KW-0131">Cell cycle</keyword>
<keyword evidence="4" id="KW-0812">Transmembrane</keyword>